<dbReference type="PANTHER" id="PTHR42698">
    <property type="entry name" value="GTPASE ERA"/>
    <property type="match status" value="1"/>
</dbReference>
<feature type="domain" description="Era-type G" evidence="7">
    <location>
        <begin position="52"/>
        <end position="232"/>
    </location>
</feature>
<dbReference type="SUPFAM" id="SSF54814">
    <property type="entry name" value="Prokaryotic type KH domain (KH-domain type II)"/>
    <property type="match status" value="1"/>
</dbReference>
<dbReference type="PROSITE" id="PS51419">
    <property type="entry name" value="RAB"/>
    <property type="match status" value="1"/>
</dbReference>
<accession>A0A834KNN4</accession>
<evidence type="ECO:0000256" key="5">
    <source>
        <dbReference type="ARBA" id="ARBA00030975"/>
    </source>
</evidence>
<dbReference type="GO" id="GO:0005525">
    <property type="term" value="F:GTP binding"/>
    <property type="evidence" value="ECO:0007669"/>
    <property type="project" value="UniProtKB-UniRule"/>
</dbReference>
<dbReference type="EMBL" id="JACSEA010000002">
    <property type="protein sequence ID" value="KAF7408194.1"/>
    <property type="molecule type" value="Genomic_DNA"/>
</dbReference>
<feature type="region of interest" description="G1" evidence="6">
    <location>
        <begin position="60"/>
        <end position="67"/>
    </location>
</feature>
<dbReference type="SUPFAM" id="SSF52540">
    <property type="entry name" value="P-loop containing nucleoside triphosphate hydrolases"/>
    <property type="match status" value="1"/>
</dbReference>
<evidence type="ECO:0000256" key="4">
    <source>
        <dbReference type="ARBA" id="ARBA00023134"/>
    </source>
</evidence>
<dbReference type="Gene3D" id="3.30.300.20">
    <property type="match status" value="1"/>
</dbReference>
<dbReference type="Gene3D" id="3.40.50.300">
    <property type="entry name" value="P-loop containing nucleotide triphosphate hydrolases"/>
    <property type="match status" value="1"/>
</dbReference>
<dbReference type="CDD" id="cd04163">
    <property type="entry name" value="Era"/>
    <property type="match status" value="1"/>
</dbReference>
<evidence type="ECO:0000256" key="2">
    <source>
        <dbReference type="ARBA" id="ARBA00019149"/>
    </source>
</evidence>
<dbReference type="AlphaFoldDB" id="A0A834KNN4"/>
<dbReference type="NCBIfam" id="TIGR00231">
    <property type="entry name" value="small_GTP"/>
    <property type="match status" value="1"/>
</dbReference>
<evidence type="ECO:0000256" key="6">
    <source>
        <dbReference type="PROSITE-ProRule" id="PRU01050"/>
    </source>
</evidence>
<proteinExistence type="inferred from homology"/>
<feature type="region of interest" description="G3" evidence="6">
    <location>
        <begin position="107"/>
        <end position="110"/>
    </location>
</feature>
<evidence type="ECO:0000259" key="7">
    <source>
        <dbReference type="PROSITE" id="PS51713"/>
    </source>
</evidence>
<gene>
    <name evidence="8" type="ORF">HZH66_002731</name>
</gene>
<dbReference type="GO" id="GO:0019843">
    <property type="term" value="F:rRNA binding"/>
    <property type="evidence" value="ECO:0007669"/>
    <property type="project" value="TreeGrafter"/>
</dbReference>
<feature type="region of interest" description="G2" evidence="6">
    <location>
        <begin position="86"/>
        <end position="90"/>
    </location>
</feature>
<dbReference type="PROSITE" id="PS51713">
    <property type="entry name" value="G_ERA"/>
    <property type="match status" value="1"/>
</dbReference>
<dbReference type="InterPro" id="IPR030388">
    <property type="entry name" value="G_ERA_dom"/>
</dbReference>
<evidence type="ECO:0000256" key="3">
    <source>
        <dbReference type="ARBA" id="ARBA00022741"/>
    </source>
</evidence>
<dbReference type="InterPro" id="IPR005662">
    <property type="entry name" value="GTPase_Era-like"/>
</dbReference>
<comment type="caution">
    <text evidence="8">The sequence shown here is derived from an EMBL/GenBank/DDBJ whole genome shotgun (WGS) entry which is preliminary data.</text>
</comment>
<dbReference type="InterPro" id="IPR006073">
    <property type="entry name" value="GTP-bd"/>
</dbReference>
<dbReference type="PANTHER" id="PTHR42698:SF1">
    <property type="entry name" value="GTPASE ERA, MITOCHONDRIAL"/>
    <property type="match status" value="1"/>
</dbReference>
<keyword evidence="4 6" id="KW-0342">GTP-binding</keyword>
<reference evidence="8" key="1">
    <citation type="journal article" date="2020" name="G3 (Bethesda)">
        <title>High-Quality Assemblies for Three Invasive Social Wasps from the &lt;i&gt;Vespula&lt;/i&gt; Genus.</title>
        <authorList>
            <person name="Harrop T.W.R."/>
            <person name="Guhlin J."/>
            <person name="McLaughlin G.M."/>
            <person name="Permina E."/>
            <person name="Stockwell P."/>
            <person name="Gilligan J."/>
            <person name="Le Lec M.F."/>
            <person name="Gruber M.A.M."/>
            <person name="Quinn O."/>
            <person name="Lovegrove M."/>
            <person name="Duncan E.J."/>
            <person name="Remnant E.J."/>
            <person name="Van Eeckhoven J."/>
            <person name="Graham B."/>
            <person name="Knapp R.A."/>
            <person name="Langford K.W."/>
            <person name="Kronenberg Z."/>
            <person name="Press M.O."/>
            <person name="Eacker S.M."/>
            <person name="Wilson-Rankin E.E."/>
            <person name="Purcell J."/>
            <person name="Lester P.J."/>
            <person name="Dearden P.K."/>
        </authorList>
    </citation>
    <scope>NUCLEOTIDE SEQUENCE</scope>
    <source>
        <strain evidence="8">Marl-1</strain>
    </source>
</reference>
<dbReference type="NCBIfam" id="TIGR00436">
    <property type="entry name" value="era"/>
    <property type="match status" value="1"/>
</dbReference>
<evidence type="ECO:0000256" key="1">
    <source>
        <dbReference type="ARBA" id="ARBA00007921"/>
    </source>
</evidence>
<dbReference type="FunFam" id="3.40.50.300:FF:002220">
    <property type="entry name" value="GTPase Era, mitochondrial"/>
    <property type="match status" value="1"/>
</dbReference>
<comment type="similarity">
    <text evidence="1 6">Belongs to the TRAFAC class TrmE-Era-EngA-EngB-Septin-like GTPase superfamily. Era GTPase family.</text>
</comment>
<feature type="region of interest" description="G5" evidence="6">
    <location>
        <begin position="210"/>
        <end position="212"/>
    </location>
</feature>
<dbReference type="InterPro" id="IPR015946">
    <property type="entry name" value="KH_dom-like_a/b"/>
</dbReference>
<sequence>MLCTIQKRIIQKSYCLTRQFTSKIICFQLNQPEEHILQSDTNFTSIRREDPTFLRIAIIGSPNVGKSTLINNLVNRSICPTSSKVHTTQVKCDAVYSSENTQLVFVDTPGIITQKEQNKYKLNSSFEKDPKISTRIADIVGVVHDVSNRRTRNKLNANILDLLKALKSDIPTLLIMNKIDQVKHKDSLLEIIKILTSKSNWPHFSDIFLISALTSDGIDTLRDYLISCAKPKDWQYNEDTYTDQSLETIIQQTVRAKLMNFLPQEIPYISRFVLEYLQTYSEGGINASVIVELPNKRKCSIVIGKDAKRIKFLVQECEKELQYALREPVKLKISVKSKK</sequence>
<dbReference type="GO" id="GO:0000028">
    <property type="term" value="P:ribosomal small subunit assembly"/>
    <property type="evidence" value="ECO:0007669"/>
    <property type="project" value="TreeGrafter"/>
</dbReference>
<feature type="region of interest" description="G4" evidence="6">
    <location>
        <begin position="177"/>
        <end position="180"/>
    </location>
</feature>
<dbReference type="InterPro" id="IPR027417">
    <property type="entry name" value="P-loop_NTPase"/>
</dbReference>
<organism evidence="8 9">
    <name type="scientific">Vespula vulgaris</name>
    <name type="common">Yellow jacket</name>
    <name type="synonym">Wasp</name>
    <dbReference type="NCBI Taxonomy" id="7454"/>
    <lineage>
        <taxon>Eukaryota</taxon>
        <taxon>Metazoa</taxon>
        <taxon>Ecdysozoa</taxon>
        <taxon>Arthropoda</taxon>
        <taxon>Hexapoda</taxon>
        <taxon>Insecta</taxon>
        <taxon>Pterygota</taxon>
        <taxon>Neoptera</taxon>
        <taxon>Endopterygota</taxon>
        <taxon>Hymenoptera</taxon>
        <taxon>Apocrita</taxon>
        <taxon>Aculeata</taxon>
        <taxon>Vespoidea</taxon>
        <taxon>Vespidae</taxon>
        <taxon>Vespinae</taxon>
        <taxon>Vespula</taxon>
    </lineage>
</organism>
<evidence type="ECO:0000313" key="8">
    <source>
        <dbReference type="EMBL" id="KAF7408194.1"/>
    </source>
</evidence>
<dbReference type="InterPro" id="IPR005225">
    <property type="entry name" value="Small_GTP-bd"/>
</dbReference>
<protein>
    <recommendedName>
        <fullName evidence="2">GTPase Era, mitochondrial</fullName>
    </recommendedName>
    <alternativeName>
        <fullName evidence="5">ERA-like protein 1</fullName>
    </alternativeName>
</protein>
<dbReference type="Proteomes" id="UP000614350">
    <property type="component" value="Unassembled WGS sequence"/>
</dbReference>
<dbReference type="GO" id="GO:0005759">
    <property type="term" value="C:mitochondrial matrix"/>
    <property type="evidence" value="ECO:0007669"/>
    <property type="project" value="TreeGrafter"/>
</dbReference>
<dbReference type="PRINTS" id="PR00326">
    <property type="entry name" value="GTP1OBG"/>
</dbReference>
<dbReference type="InterPro" id="IPR009019">
    <property type="entry name" value="KH_sf_prok-type"/>
</dbReference>
<evidence type="ECO:0000313" key="9">
    <source>
        <dbReference type="Proteomes" id="UP000614350"/>
    </source>
</evidence>
<dbReference type="GO" id="GO:0043024">
    <property type="term" value="F:ribosomal small subunit binding"/>
    <property type="evidence" value="ECO:0007669"/>
    <property type="project" value="TreeGrafter"/>
</dbReference>
<name>A0A834KNN4_VESVU</name>
<dbReference type="Pfam" id="PF01926">
    <property type="entry name" value="MMR_HSR1"/>
    <property type="match status" value="1"/>
</dbReference>
<keyword evidence="3 6" id="KW-0547">Nucleotide-binding</keyword>
<keyword evidence="9" id="KW-1185">Reference proteome</keyword>